<accession>A0ACB8CCV4</accession>
<protein>
    <submittedName>
        <fullName evidence="1">Uncharacterized protein</fullName>
    </submittedName>
</protein>
<name>A0ACB8CCV4_DERSI</name>
<gene>
    <name evidence="1" type="ORF">HPB49_002033</name>
</gene>
<evidence type="ECO:0000313" key="2">
    <source>
        <dbReference type="Proteomes" id="UP000821865"/>
    </source>
</evidence>
<dbReference type="EMBL" id="CM023476">
    <property type="protein sequence ID" value="KAH7940565.1"/>
    <property type="molecule type" value="Genomic_DNA"/>
</dbReference>
<organism evidence="1 2">
    <name type="scientific">Dermacentor silvarum</name>
    <name type="common">Tick</name>
    <dbReference type="NCBI Taxonomy" id="543639"/>
    <lineage>
        <taxon>Eukaryota</taxon>
        <taxon>Metazoa</taxon>
        <taxon>Ecdysozoa</taxon>
        <taxon>Arthropoda</taxon>
        <taxon>Chelicerata</taxon>
        <taxon>Arachnida</taxon>
        <taxon>Acari</taxon>
        <taxon>Parasitiformes</taxon>
        <taxon>Ixodida</taxon>
        <taxon>Ixodoidea</taxon>
        <taxon>Ixodidae</taxon>
        <taxon>Rhipicephalinae</taxon>
        <taxon>Dermacentor</taxon>
    </lineage>
</organism>
<reference evidence="1" key="1">
    <citation type="submission" date="2020-05" db="EMBL/GenBank/DDBJ databases">
        <title>Large-scale comparative analyses of tick genomes elucidate their genetic diversity and vector capacities.</title>
        <authorList>
            <person name="Jia N."/>
            <person name="Wang J."/>
            <person name="Shi W."/>
            <person name="Du L."/>
            <person name="Sun Y."/>
            <person name="Zhan W."/>
            <person name="Jiang J."/>
            <person name="Wang Q."/>
            <person name="Zhang B."/>
            <person name="Ji P."/>
            <person name="Sakyi L.B."/>
            <person name="Cui X."/>
            <person name="Yuan T."/>
            <person name="Jiang B."/>
            <person name="Yang W."/>
            <person name="Lam T.T.-Y."/>
            <person name="Chang Q."/>
            <person name="Ding S."/>
            <person name="Wang X."/>
            <person name="Zhu J."/>
            <person name="Ruan X."/>
            <person name="Zhao L."/>
            <person name="Wei J."/>
            <person name="Que T."/>
            <person name="Du C."/>
            <person name="Cheng J."/>
            <person name="Dai P."/>
            <person name="Han X."/>
            <person name="Huang E."/>
            <person name="Gao Y."/>
            <person name="Liu J."/>
            <person name="Shao H."/>
            <person name="Ye R."/>
            <person name="Li L."/>
            <person name="Wei W."/>
            <person name="Wang X."/>
            <person name="Wang C."/>
            <person name="Yang T."/>
            <person name="Huo Q."/>
            <person name="Li W."/>
            <person name="Guo W."/>
            <person name="Chen H."/>
            <person name="Zhou L."/>
            <person name="Ni X."/>
            <person name="Tian J."/>
            <person name="Zhou Y."/>
            <person name="Sheng Y."/>
            <person name="Liu T."/>
            <person name="Pan Y."/>
            <person name="Xia L."/>
            <person name="Li J."/>
            <person name="Zhao F."/>
            <person name="Cao W."/>
        </authorList>
    </citation>
    <scope>NUCLEOTIDE SEQUENCE</scope>
    <source>
        <strain evidence="1">Dsil-2018</strain>
    </source>
</reference>
<dbReference type="Proteomes" id="UP000821865">
    <property type="component" value="Chromosome 7"/>
</dbReference>
<evidence type="ECO:0000313" key="1">
    <source>
        <dbReference type="EMBL" id="KAH7940565.1"/>
    </source>
</evidence>
<proteinExistence type="predicted"/>
<comment type="caution">
    <text evidence="1">The sequence shown here is derived from an EMBL/GenBank/DDBJ whole genome shotgun (WGS) entry which is preliminary data.</text>
</comment>
<keyword evidence="2" id="KW-1185">Reference proteome</keyword>
<sequence>MRILGVDPMGPGSYHDSFVWRTTWLHRRFQTWRIANPGVIHRDSGYPLEPGLLNPAPGHLPM</sequence>